<dbReference type="OrthoDB" id="299653at2759"/>
<organism evidence="2 3">
    <name type="scientific">Stentor coeruleus</name>
    <dbReference type="NCBI Taxonomy" id="5963"/>
    <lineage>
        <taxon>Eukaryota</taxon>
        <taxon>Sar</taxon>
        <taxon>Alveolata</taxon>
        <taxon>Ciliophora</taxon>
        <taxon>Postciliodesmatophora</taxon>
        <taxon>Heterotrichea</taxon>
        <taxon>Heterotrichida</taxon>
        <taxon>Stentoridae</taxon>
        <taxon>Stentor</taxon>
    </lineage>
</organism>
<dbReference type="InterPro" id="IPR050164">
    <property type="entry name" value="Peptidase_C19"/>
</dbReference>
<dbReference type="InterPro" id="IPR018200">
    <property type="entry name" value="USP_CS"/>
</dbReference>
<proteinExistence type="predicted"/>
<dbReference type="PROSITE" id="PS00973">
    <property type="entry name" value="USP_2"/>
    <property type="match status" value="1"/>
</dbReference>
<dbReference type="PANTHER" id="PTHR24006">
    <property type="entry name" value="UBIQUITIN CARBOXYL-TERMINAL HYDROLASE"/>
    <property type="match status" value="1"/>
</dbReference>
<name>A0A1R2CT96_9CILI</name>
<dbReference type="Proteomes" id="UP000187209">
    <property type="component" value="Unassembled WGS sequence"/>
</dbReference>
<dbReference type="GO" id="GO:0004843">
    <property type="term" value="F:cysteine-type deubiquitinase activity"/>
    <property type="evidence" value="ECO:0007669"/>
    <property type="project" value="InterPro"/>
</dbReference>
<keyword evidence="3" id="KW-1185">Reference proteome</keyword>
<dbReference type="InterPro" id="IPR001394">
    <property type="entry name" value="Peptidase_C19_UCH"/>
</dbReference>
<dbReference type="Pfam" id="PF00443">
    <property type="entry name" value="UCH"/>
    <property type="match status" value="1"/>
</dbReference>
<dbReference type="GO" id="GO:0016579">
    <property type="term" value="P:protein deubiquitination"/>
    <property type="evidence" value="ECO:0007669"/>
    <property type="project" value="InterPro"/>
</dbReference>
<dbReference type="PROSITE" id="PS00972">
    <property type="entry name" value="USP_1"/>
    <property type="match status" value="1"/>
</dbReference>
<gene>
    <name evidence="2" type="ORF">SteCoe_5002</name>
</gene>
<dbReference type="EMBL" id="MPUH01000065">
    <property type="protein sequence ID" value="OMJ92234.1"/>
    <property type="molecule type" value="Genomic_DNA"/>
</dbReference>
<dbReference type="InterPro" id="IPR028889">
    <property type="entry name" value="USP"/>
</dbReference>
<evidence type="ECO:0000259" key="1">
    <source>
        <dbReference type="PROSITE" id="PS50235"/>
    </source>
</evidence>
<dbReference type="GO" id="GO:0005829">
    <property type="term" value="C:cytosol"/>
    <property type="evidence" value="ECO:0007669"/>
    <property type="project" value="TreeGrafter"/>
</dbReference>
<accession>A0A1R2CT96</accession>
<protein>
    <recommendedName>
        <fullName evidence="1">USP domain-containing protein</fullName>
    </recommendedName>
</protein>
<feature type="domain" description="USP" evidence="1">
    <location>
        <begin position="1055"/>
        <end position="1343"/>
    </location>
</feature>
<evidence type="ECO:0000313" key="2">
    <source>
        <dbReference type="EMBL" id="OMJ92234.1"/>
    </source>
</evidence>
<dbReference type="GO" id="GO:0005634">
    <property type="term" value="C:nucleus"/>
    <property type="evidence" value="ECO:0007669"/>
    <property type="project" value="TreeGrafter"/>
</dbReference>
<sequence length="1765" mass="207532">MDAFYYKLVEVSDKGWNVALADKNDCGDTITVYLESFEYPKTFKKTQVKNFRTNTECLKGSEKIMSFANFMNFEKIIEIIENLANSITANSLDIPQNLRGFIYFAFNQMIALDYFKYKNYLLSFRKVMVELLRLFEKLYSDNSLNGILQECEPEVLEMMRMILNFHPTSTFFFGQFGNDIEGYNMQNTPLAFVEYMRIRYLLLVNNNIDNWLKGGKSLRFTLSLGIITNINSQIIESQKKECCQRLYYFLDKHILNLNEEQSKFYNAIEISNLFLCLNDSLDGNFDINAEIIGYHIRAIYFVKSIKSKIEIMQIINNSLSKSNTYNCLQKMMSMNFHLIALQHQDLIKYLTEYFRNLVKVNYNLHELIIQMITNCHDPETLSKIIELIIFIHEKFDYYSLVSFEVEFLKKWSPKFFQHFVELCQTIIIMQNDYSFVIEKIYSCEFLKPIEKSILCVEIMNKHEMTDLRHDFIIKLLGDYTPNFVEDVLHKLLLISDIQKLSKFPNFIDNLIDKISLAKNSLLIHCLYTKIDIFGPLISPHILLLYERIYDKPDCLKVFINIIKRISHINLAEELIVKIFKCFNNVMSEDNTILFLNLFLLINKDSIYYNGNISSVFRKEKNLKHEDLLFKMFFDKNISEKYKKDFINLIILLNTKFITSLQWTKDIVKGFLKRLMEWKNNKKVYQVIENLHGKDYINLISGLSVEEAEEYILASEQLGCHGIMIKIFYNTLENRKPSDKIGIFIEEIDLLKKLNVSVESEATLLYYLCNLETYEIVDLKKFPLDLIFQQTSRFITPLTAQIFVRLYCKHYQKELSCINKLLTNESEFFYKIIEESIKSCKISDSEEKQDLCHEDFILYLCKFLCKKPTISKLIENIFYNLLTNGSLSFLNLVEILSKVMHEDNYDLMPIIKNLNSEGFKSICLSIEVKANLKTILKLENLFISSSIVDSLPLIESNNPDYSWFIYKLCKYKYLQISVVQLIQNLFDLKLNPDKSISPPIIQDPSLRKLALKIASLNKNLCIEIVEHKYKSFLQDYSTKLIKSQSYIERYDLNELKGLKNFGSTCYINSTFQLLYSEPALRKCIQASQTEEQPSKALSYIFNKLTYSCMKNIKTRYFLKEFKNYDGEEVNSCLQMDAEEFFTNLMYQIENQDTGKIIKKISTSHKQTTKCSECNQSSSNFTNNFITPIEIEGITDIHEAIEGFKKKEILYGDNQFYCHHCLKKVDAEKSTELDKLPEFLLLSLKRFKYDVASQQMKKIMSKCALLDKMTLSTNTYELSGFILHIGNDFGGHYVTVSKRNDIWYLFNDEIITKLNDFNPEDLSSSDNPTLSNPSATPYIILYKVTNFTQTINWKKYNSECSENIKNKNTQVINFNLFYNTDFRCFLTKLIEKNISLALDVYISGYVYFVPPNEVFMNKIYIRFLDSLMNSPTIKGETINFILKKDENIVKILTGKFNNAHKFMIVNIIEKSFSPEVYYKVNNFISSLFSLFCYNHTQYNMTYIIKLIVRFLEKNQTSNSTYKQLMMQYFYSQKIDGITKYSINSGDFSGTNFKEFFKYILNNYEQIHEISNMLNLEYFDGYCFNFPTLKNMKKFGRIMGKFYTKDLESMNFYIRSLSKINVNHWESLFIDMLKSIENPNIFYSDNVIEYIITSIEHLKSPSFIEKIINIIKFKDAVEISLRDRLIRRIENAISNLVSNKNASNPPNLFLLYKNCYEGIDILKKNVRENNKKESCEEGRTFKGGFVILRYEKLALLNYTEETKLIFLD</sequence>
<dbReference type="PROSITE" id="PS50235">
    <property type="entry name" value="USP_3"/>
    <property type="match status" value="1"/>
</dbReference>
<dbReference type="InterPro" id="IPR038765">
    <property type="entry name" value="Papain-like_cys_pep_sf"/>
</dbReference>
<reference evidence="2 3" key="1">
    <citation type="submission" date="2016-11" db="EMBL/GenBank/DDBJ databases">
        <title>The macronuclear genome of Stentor coeruleus: a giant cell with tiny introns.</title>
        <authorList>
            <person name="Slabodnick M."/>
            <person name="Ruby J.G."/>
            <person name="Reiff S.B."/>
            <person name="Swart E.C."/>
            <person name="Gosai S."/>
            <person name="Prabakaran S."/>
            <person name="Witkowska E."/>
            <person name="Larue G.E."/>
            <person name="Fisher S."/>
            <person name="Freeman R.M."/>
            <person name="Gunawardena J."/>
            <person name="Chu W."/>
            <person name="Stover N.A."/>
            <person name="Gregory B.D."/>
            <person name="Nowacki M."/>
            <person name="Derisi J."/>
            <person name="Roy S.W."/>
            <person name="Marshall W.F."/>
            <person name="Sood P."/>
        </authorList>
    </citation>
    <scope>NUCLEOTIDE SEQUENCE [LARGE SCALE GENOMIC DNA]</scope>
    <source>
        <strain evidence="2">WM001</strain>
    </source>
</reference>
<dbReference type="Gene3D" id="3.90.70.10">
    <property type="entry name" value="Cysteine proteinases"/>
    <property type="match status" value="1"/>
</dbReference>
<dbReference type="SUPFAM" id="SSF54001">
    <property type="entry name" value="Cysteine proteinases"/>
    <property type="match status" value="1"/>
</dbReference>
<comment type="caution">
    <text evidence="2">The sequence shown here is derived from an EMBL/GenBank/DDBJ whole genome shotgun (WGS) entry which is preliminary data.</text>
</comment>
<evidence type="ECO:0000313" key="3">
    <source>
        <dbReference type="Proteomes" id="UP000187209"/>
    </source>
</evidence>